<dbReference type="InterPro" id="IPR007795">
    <property type="entry name" value="T7SS_EccB"/>
</dbReference>
<dbReference type="InterPro" id="IPR044857">
    <property type="entry name" value="T7SS_EccB_R1"/>
</dbReference>
<keyword evidence="3" id="KW-1003">Cell membrane</keyword>
<keyword evidence="5" id="KW-0547">Nucleotide-binding</keyword>
<keyword evidence="9 10" id="KW-0472">Membrane</keyword>
<keyword evidence="7" id="KW-0067">ATP-binding</keyword>
<organism evidence="11 12">
    <name type="scientific">Amycolatopsis samaneae</name>
    <dbReference type="NCBI Taxonomy" id="664691"/>
    <lineage>
        <taxon>Bacteria</taxon>
        <taxon>Bacillati</taxon>
        <taxon>Actinomycetota</taxon>
        <taxon>Actinomycetes</taxon>
        <taxon>Pseudonocardiales</taxon>
        <taxon>Pseudonocardiaceae</taxon>
        <taxon>Amycolatopsis</taxon>
    </lineage>
</organism>
<name>A0ABW5GL83_9PSEU</name>
<evidence type="ECO:0000256" key="4">
    <source>
        <dbReference type="ARBA" id="ARBA00022692"/>
    </source>
</evidence>
<dbReference type="EMBL" id="JBHUKU010000014">
    <property type="protein sequence ID" value="MFD2461624.1"/>
    <property type="molecule type" value="Genomic_DNA"/>
</dbReference>
<evidence type="ECO:0000256" key="8">
    <source>
        <dbReference type="ARBA" id="ARBA00022989"/>
    </source>
</evidence>
<protein>
    <submittedName>
        <fullName evidence="11">Type VII secretion protein EccB</fullName>
    </submittedName>
</protein>
<evidence type="ECO:0000256" key="10">
    <source>
        <dbReference type="SAM" id="Phobius"/>
    </source>
</evidence>
<proteinExistence type="inferred from homology"/>
<keyword evidence="4 10" id="KW-0812">Transmembrane</keyword>
<dbReference type="Proteomes" id="UP001597419">
    <property type="component" value="Unassembled WGS sequence"/>
</dbReference>
<keyword evidence="6" id="KW-0378">Hydrolase</keyword>
<comment type="similarity">
    <text evidence="2">Belongs to the EccB family.</text>
</comment>
<dbReference type="RefSeq" id="WP_345390195.1">
    <property type="nucleotide sequence ID" value="NZ_BAABHG010000004.1"/>
</dbReference>
<reference evidence="12" key="1">
    <citation type="journal article" date="2019" name="Int. J. Syst. Evol. Microbiol.">
        <title>The Global Catalogue of Microorganisms (GCM) 10K type strain sequencing project: providing services to taxonomists for standard genome sequencing and annotation.</title>
        <authorList>
            <consortium name="The Broad Institute Genomics Platform"/>
            <consortium name="The Broad Institute Genome Sequencing Center for Infectious Disease"/>
            <person name="Wu L."/>
            <person name="Ma J."/>
        </authorList>
    </citation>
    <scope>NUCLEOTIDE SEQUENCE [LARGE SCALE GENOMIC DNA]</scope>
    <source>
        <strain evidence="12">CGMCC 4.7643</strain>
    </source>
</reference>
<dbReference type="Pfam" id="PF05108">
    <property type="entry name" value="T7SS_ESX1_EccB"/>
    <property type="match status" value="1"/>
</dbReference>
<comment type="subcellular location">
    <subcellularLocation>
        <location evidence="1">Cell membrane</location>
        <topology evidence="1">Single-pass membrane protein</topology>
    </subcellularLocation>
</comment>
<dbReference type="PANTHER" id="PTHR40765">
    <property type="entry name" value="ESX-2 SECRETION SYSTEM ATPASE ECCB2"/>
    <property type="match status" value="1"/>
</dbReference>
<comment type="caution">
    <text evidence="11">The sequence shown here is derived from an EMBL/GenBank/DDBJ whole genome shotgun (WGS) entry which is preliminary data.</text>
</comment>
<dbReference type="PANTHER" id="PTHR40765:SF2">
    <property type="entry name" value="ESX-2 SECRETION SYSTEM ATPASE ECCB2"/>
    <property type="match status" value="1"/>
</dbReference>
<feature type="transmembrane region" description="Helical" evidence="10">
    <location>
        <begin position="41"/>
        <end position="61"/>
    </location>
</feature>
<evidence type="ECO:0000256" key="9">
    <source>
        <dbReference type="ARBA" id="ARBA00023136"/>
    </source>
</evidence>
<dbReference type="Gene3D" id="3.30.2390.20">
    <property type="entry name" value="Type VII secretion system EccB, repeat 1 domain"/>
    <property type="match status" value="1"/>
</dbReference>
<keyword evidence="8 10" id="KW-1133">Transmembrane helix</keyword>
<dbReference type="InterPro" id="IPR042485">
    <property type="entry name" value="T7SS_EccB_R3"/>
</dbReference>
<evidence type="ECO:0000256" key="1">
    <source>
        <dbReference type="ARBA" id="ARBA00004162"/>
    </source>
</evidence>
<evidence type="ECO:0000313" key="11">
    <source>
        <dbReference type="EMBL" id="MFD2461624.1"/>
    </source>
</evidence>
<keyword evidence="12" id="KW-1185">Reference proteome</keyword>
<dbReference type="NCBIfam" id="TIGR03919">
    <property type="entry name" value="T7SS_EccB"/>
    <property type="match status" value="1"/>
</dbReference>
<evidence type="ECO:0000256" key="5">
    <source>
        <dbReference type="ARBA" id="ARBA00022741"/>
    </source>
</evidence>
<dbReference type="Gene3D" id="2.40.50.910">
    <property type="entry name" value="Type VII secretion system EccB, repeat 3 domain"/>
    <property type="match status" value="1"/>
</dbReference>
<gene>
    <name evidence="11" type="primary">eccB</name>
    <name evidence="11" type="ORF">ACFSYJ_23665</name>
</gene>
<evidence type="ECO:0000256" key="3">
    <source>
        <dbReference type="ARBA" id="ARBA00022475"/>
    </source>
</evidence>
<evidence type="ECO:0000313" key="12">
    <source>
        <dbReference type="Proteomes" id="UP001597419"/>
    </source>
</evidence>
<sequence length="471" mass="47872">MQSRRDQVQAYFFVVGRLVAAVVHGKPDVLQPPNKRLNTGVFLGIVVGAIVMGIFGIYGVFVPGGNTSWRQPGAIVMNETTGARYIYLDDQLRPVLNYSSARLAAGKSGSGQVVSVAQKSLDGTPVGQPIGIVGAPDALPTALDNGPWTVCAQPPGNGPQGQPPTVSLVLGHPLQRTLDDREALLARTPDGTNFLIWRGKRHRIPGRSEIEALYGGVAPVTVTPAWMNALPAGPDVAASVPDQVGSQGPSIDGHASVVGQVYQVRNPAIGTSQLYLVRADGVATLSPTNAALLMASPSIRAAYRGSPVEAIPAGPGALSGVPASTSGPDLVGGLPPEPPRIVSPPPDAMACANFSPLGPGGQQVSAGLLATSVSATKGIPVSAHAVGTTADRVVIPAGGGMLVAAQQVPGAPPGAVYLVTETGTKYPLANGDVAGALGYSGQNPVRMPAELLSLLPSGPLLSVEGALRVQS</sequence>
<evidence type="ECO:0000256" key="7">
    <source>
        <dbReference type="ARBA" id="ARBA00022840"/>
    </source>
</evidence>
<evidence type="ECO:0000256" key="2">
    <source>
        <dbReference type="ARBA" id="ARBA00008149"/>
    </source>
</evidence>
<accession>A0ABW5GL83</accession>
<evidence type="ECO:0000256" key="6">
    <source>
        <dbReference type="ARBA" id="ARBA00022801"/>
    </source>
</evidence>